<feature type="domain" description="ABC transporter" evidence="2">
    <location>
        <begin position="2"/>
        <end position="253"/>
    </location>
</feature>
<dbReference type="GO" id="GO:0022857">
    <property type="term" value="F:transmembrane transporter activity"/>
    <property type="evidence" value="ECO:0007669"/>
    <property type="project" value="TreeGrafter"/>
</dbReference>
<dbReference type="InterPro" id="IPR015854">
    <property type="entry name" value="ABC_transpr_LolD-like"/>
</dbReference>
<gene>
    <name evidence="3" type="ORF">SL103_23990</name>
</gene>
<dbReference type="GO" id="GO:0005524">
    <property type="term" value="F:ATP binding"/>
    <property type="evidence" value="ECO:0007669"/>
    <property type="project" value="InterPro"/>
</dbReference>
<dbReference type="OrthoDB" id="9802264at2"/>
<feature type="compositionally biased region" description="Low complexity" evidence="1">
    <location>
        <begin position="241"/>
        <end position="253"/>
    </location>
</feature>
<dbReference type="GO" id="GO:0005886">
    <property type="term" value="C:plasma membrane"/>
    <property type="evidence" value="ECO:0007669"/>
    <property type="project" value="TreeGrafter"/>
</dbReference>
<evidence type="ECO:0000256" key="1">
    <source>
        <dbReference type="SAM" id="MobiDB-lite"/>
    </source>
</evidence>
<organism evidence="3 4">
    <name type="scientific">Streptomyces lydicus</name>
    <dbReference type="NCBI Taxonomy" id="47763"/>
    <lineage>
        <taxon>Bacteria</taxon>
        <taxon>Bacillati</taxon>
        <taxon>Actinomycetota</taxon>
        <taxon>Actinomycetes</taxon>
        <taxon>Kitasatosporales</taxon>
        <taxon>Streptomycetaceae</taxon>
        <taxon>Streptomyces</taxon>
    </lineage>
</organism>
<dbReference type="AlphaFoldDB" id="A0A1D7VQ56"/>
<reference evidence="3 4" key="1">
    <citation type="submission" date="2016-09" db="EMBL/GenBank/DDBJ databases">
        <title>Complete genome sequencing of Streptomyces lydicus 103 and metabolic pathways analysis of antibiotic biosynthesis.</title>
        <authorList>
            <person name="Jia N."/>
            <person name="Ding M.-Z."/>
            <person name="Gao F."/>
            <person name="Yuan Y.-J."/>
        </authorList>
    </citation>
    <scope>NUCLEOTIDE SEQUENCE [LARGE SCALE GENOMIC DNA]</scope>
    <source>
        <strain evidence="3 4">103</strain>
    </source>
</reference>
<dbReference type="GO" id="GO:0016887">
    <property type="term" value="F:ATP hydrolysis activity"/>
    <property type="evidence" value="ECO:0007669"/>
    <property type="project" value="InterPro"/>
</dbReference>
<evidence type="ECO:0000259" key="2">
    <source>
        <dbReference type="PROSITE" id="PS50893"/>
    </source>
</evidence>
<dbReference type="InterPro" id="IPR027417">
    <property type="entry name" value="P-loop_NTPase"/>
</dbReference>
<dbReference type="EMBL" id="CP017157">
    <property type="protein sequence ID" value="AOP48896.1"/>
    <property type="molecule type" value="Genomic_DNA"/>
</dbReference>
<evidence type="ECO:0000313" key="4">
    <source>
        <dbReference type="Proteomes" id="UP000094094"/>
    </source>
</evidence>
<dbReference type="PANTHER" id="PTHR24220:SF86">
    <property type="entry name" value="ABC TRANSPORTER ABCH.1"/>
    <property type="match status" value="1"/>
</dbReference>
<feature type="region of interest" description="Disordered" evidence="1">
    <location>
        <begin position="234"/>
        <end position="262"/>
    </location>
</feature>
<dbReference type="Proteomes" id="UP000094094">
    <property type="component" value="Chromosome"/>
</dbReference>
<keyword evidence="4" id="KW-1185">Reference proteome</keyword>
<protein>
    <recommendedName>
        <fullName evidence="2">ABC transporter domain-containing protein</fullName>
    </recommendedName>
</protein>
<accession>A0A1D7VQ56</accession>
<dbReference type="SUPFAM" id="SSF52540">
    <property type="entry name" value="P-loop containing nucleoside triphosphate hydrolases"/>
    <property type="match status" value="1"/>
</dbReference>
<proteinExistence type="predicted"/>
<name>A0A1D7VQ56_9ACTN</name>
<evidence type="ECO:0000313" key="3">
    <source>
        <dbReference type="EMBL" id="AOP48896.1"/>
    </source>
</evidence>
<dbReference type="Gene3D" id="3.40.50.300">
    <property type="entry name" value="P-loop containing nucleotide triphosphate hydrolases"/>
    <property type="match status" value="1"/>
</dbReference>
<dbReference type="InterPro" id="IPR003439">
    <property type="entry name" value="ABC_transporter-like_ATP-bd"/>
</dbReference>
<sequence length="262" mass="27481">MYHLTGVTTCCRSDRDGGPVRVLDEVGLFVEDGGALVVRGPAGPGMSTLLRILGGLERPTRGSVVLNGTDLAVVTECRLARIRAEAIGTVAGGGRAGTAPPVPAGLSPGLTARQNVAGALIPLRLRPADRRELAGEALAEVGLGDRFEAYPAELDEGARRRVALARALVKRPAVLLADRPTDGLDEDARAGMVELFARLWSERRVSCIVATEDEALVRPAPRLVTLSRGRLTAAARRRRQPATAAGGPEAGTVEGRDDHGEV</sequence>
<dbReference type="KEGG" id="slc:SL103_23990"/>
<dbReference type="Pfam" id="PF00005">
    <property type="entry name" value="ABC_tran"/>
    <property type="match status" value="1"/>
</dbReference>
<dbReference type="PROSITE" id="PS50893">
    <property type="entry name" value="ABC_TRANSPORTER_2"/>
    <property type="match status" value="1"/>
</dbReference>
<dbReference type="PANTHER" id="PTHR24220">
    <property type="entry name" value="IMPORT ATP-BINDING PROTEIN"/>
    <property type="match status" value="1"/>
</dbReference>
<dbReference type="RefSeq" id="WP_069571015.1">
    <property type="nucleotide sequence ID" value="NZ_CP017157.1"/>
</dbReference>